<dbReference type="EMBL" id="KZ613745">
    <property type="protein sequence ID" value="PMD66047.1"/>
    <property type="molecule type" value="Genomic_DNA"/>
</dbReference>
<keyword evidence="1" id="KW-0175">Coiled coil</keyword>
<sequence length="267" mass="30159">MVAADPRRPIECPTNHLNHLTLSSRTPIASVYDLATLITDCCANVFDQYHIPDEFQFLDFFERFIGAVVDGEAQFLQEFTEGLDRLNRSPDADSVELLSISRETKLLVEIKDIRDELSILKMVLKDQETTMTQMWGIIEDAKIKPGKEQDPHASYKRNRILEIHLFRIKKMEELANKAYDEIKHLLDLKQKQANISEALSARKQAENIAEQSRIAAGHAKDGARQAELGVEQSALLVEQAALAGKQAEETARQGKTLLVFTIITIVF</sequence>
<dbReference type="InParanoid" id="A0A2J6TSQ8"/>
<protein>
    <submittedName>
        <fullName evidence="2">Uncharacterized protein</fullName>
    </submittedName>
</protein>
<dbReference type="RefSeq" id="XP_024742951.1">
    <property type="nucleotide sequence ID" value="XM_024888035.1"/>
</dbReference>
<organism evidence="2 3">
    <name type="scientific">Hyaloscypha bicolor E</name>
    <dbReference type="NCBI Taxonomy" id="1095630"/>
    <lineage>
        <taxon>Eukaryota</taxon>
        <taxon>Fungi</taxon>
        <taxon>Dikarya</taxon>
        <taxon>Ascomycota</taxon>
        <taxon>Pezizomycotina</taxon>
        <taxon>Leotiomycetes</taxon>
        <taxon>Helotiales</taxon>
        <taxon>Hyaloscyphaceae</taxon>
        <taxon>Hyaloscypha</taxon>
        <taxon>Hyaloscypha bicolor</taxon>
    </lineage>
</organism>
<evidence type="ECO:0000313" key="3">
    <source>
        <dbReference type="Proteomes" id="UP000235371"/>
    </source>
</evidence>
<reference evidence="2 3" key="1">
    <citation type="submission" date="2016-04" db="EMBL/GenBank/DDBJ databases">
        <title>A degradative enzymes factory behind the ericoid mycorrhizal symbiosis.</title>
        <authorList>
            <consortium name="DOE Joint Genome Institute"/>
            <person name="Martino E."/>
            <person name="Morin E."/>
            <person name="Grelet G."/>
            <person name="Kuo A."/>
            <person name="Kohler A."/>
            <person name="Daghino S."/>
            <person name="Barry K."/>
            <person name="Choi C."/>
            <person name="Cichocki N."/>
            <person name="Clum A."/>
            <person name="Copeland A."/>
            <person name="Hainaut M."/>
            <person name="Haridas S."/>
            <person name="Labutti K."/>
            <person name="Lindquist E."/>
            <person name="Lipzen A."/>
            <person name="Khouja H.-R."/>
            <person name="Murat C."/>
            <person name="Ohm R."/>
            <person name="Olson A."/>
            <person name="Spatafora J."/>
            <person name="Veneault-Fourrey C."/>
            <person name="Henrissat B."/>
            <person name="Grigoriev I."/>
            <person name="Martin F."/>
            <person name="Perotto S."/>
        </authorList>
    </citation>
    <scope>NUCLEOTIDE SEQUENCE [LARGE SCALE GENOMIC DNA]</scope>
    <source>
        <strain evidence="2 3">E</strain>
    </source>
</reference>
<evidence type="ECO:0000256" key="1">
    <source>
        <dbReference type="SAM" id="Coils"/>
    </source>
</evidence>
<dbReference type="GeneID" id="36596111"/>
<dbReference type="STRING" id="1095630.A0A2J6TSQ8"/>
<dbReference type="OrthoDB" id="341259at2759"/>
<keyword evidence="3" id="KW-1185">Reference proteome</keyword>
<evidence type="ECO:0000313" key="2">
    <source>
        <dbReference type="EMBL" id="PMD66047.1"/>
    </source>
</evidence>
<gene>
    <name evidence="2" type="ORF">K444DRAFT_701550</name>
</gene>
<dbReference type="AlphaFoldDB" id="A0A2J6TSQ8"/>
<name>A0A2J6TSQ8_9HELO</name>
<proteinExistence type="predicted"/>
<feature type="coiled-coil region" evidence="1">
    <location>
        <begin position="168"/>
        <end position="208"/>
    </location>
</feature>
<dbReference type="Proteomes" id="UP000235371">
    <property type="component" value="Unassembled WGS sequence"/>
</dbReference>
<accession>A0A2J6TSQ8</accession>